<dbReference type="HOGENOM" id="CLU_077139_0_0_0"/>
<dbReference type="EMBL" id="CP002282">
    <property type="protein sequence ID" value="ADO84448.1"/>
    <property type="molecule type" value="Genomic_DNA"/>
</dbReference>
<evidence type="ECO:0008006" key="3">
    <source>
        <dbReference type="Google" id="ProtNLM"/>
    </source>
</evidence>
<gene>
    <name evidence="1" type="ordered locus">Ilyop_2692</name>
</gene>
<accession>E3HCQ3</accession>
<dbReference type="Pfam" id="PF11249">
    <property type="entry name" value="DUF3047"/>
    <property type="match status" value="1"/>
</dbReference>
<evidence type="ECO:0000313" key="2">
    <source>
        <dbReference type="Proteomes" id="UP000006875"/>
    </source>
</evidence>
<protein>
    <recommendedName>
        <fullName evidence="3">DUF3047 domain-containing protein</fullName>
    </recommendedName>
</protein>
<geneLocation type="plasmid" evidence="1 2">
    <name>pILYOP01</name>
</geneLocation>
<keyword evidence="2" id="KW-1185">Reference proteome</keyword>
<organism evidence="1 2">
    <name type="scientific">Ilyobacter polytropus (strain ATCC 51220 / DSM 2926 / LMG 16218 / CuHBu1)</name>
    <dbReference type="NCBI Taxonomy" id="572544"/>
    <lineage>
        <taxon>Bacteria</taxon>
        <taxon>Fusobacteriati</taxon>
        <taxon>Fusobacteriota</taxon>
        <taxon>Fusobacteriia</taxon>
        <taxon>Fusobacteriales</taxon>
        <taxon>Fusobacteriaceae</taxon>
        <taxon>Ilyobacter</taxon>
    </lineage>
</organism>
<dbReference type="RefSeq" id="WP_013389105.1">
    <property type="nucleotide sequence ID" value="NC_014633.1"/>
</dbReference>
<dbReference type="Proteomes" id="UP000006875">
    <property type="component" value="Plasmid pILYOP01"/>
</dbReference>
<name>E3HCQ3_ILYPC</name>
<dbReference type="InterPro" id="IPR021409">
    <property type="entry name" value="DUF3047"/>
</dbReference>
<sequence length="235" mass="27272">MNIKRIIVIILIFATTVLVTFSEPVEEVRINEEFKNLDNWEAYEFPKIKEHSVYTIIEGDILKTESKTSASAIIYKGDFDVYQYPIIEWKWKVENIIKNGDAKSKEGDDYSIRIYIAFKYDSEKASFGKRIKYNTAKLLYGDYPPDSSLNYIWANKNHEEDIIANAYTNQAQMILLQKGDAHVGMWKTEKVDIVKDYIRAFGKEPPALASIIIMNDTDNTKESAVSYLDYIKVYR</sequence>
<proteinExistence type="predicted"/>
<keyword evidence="1" id="KW-0614">Plasmid</keyword>
<dbReference type="AlphaFoldDB" id="E3HCQ3"/>
<dbReference type="KEGG" id="ipo:Ilyop_2692"/>
<evidence type="ECO:0000313" key="1">
    <source>
        <dbReference type="EMBL" id="ADO84448.1"/>
    </source>
</evidence>
<dbReference type="OrthoDB" id="9775969at2"/>
<reference evidence="1 2" key="1">
    <citation type="journal article" date="2010" name="Stand. Genomic Sci.">
        <title>Complete genome sequence of Ilyobacter polytropus type strain (CuHbu1).</title>
        <authorList>
            <person name="Sikorski J."/>
            <person name="Chertkov O."/>
            <person name="Lapidus A."/>
            <person name="Nolan M."/>
            <person name="Lucas S."/>
            <person name="Del Rio T.G."/>
            <person name="Tice H."/>
            <person name="Cheng J.F."/>
            <person name="Tapia R."/>
            <person name="Han C."/>
            <person name="Goodwin L."/>
            <person name="Pitluck S."/>
            <person name="Liolios K."/>
            <person name="Ivanova N."/>
            <person name="Mavromatis K."/>
            <person name="Mikhailova N."/>
            <person name="Pati A."/>
            <person name="Chen A."/>
            <person name="Palaniappan K."/>
            <person name="Land M."/>
            <person name="Hauser L."/>
            <person name="Chang Y.J."/>
            <person name="Jeffries C.D."/>
            <person name="Brambilla E."/>
            <person name="Yasawong M."/>
            <person name="Rohde M."/>
            <person name="Pukall R."/>
            <person name="Spring S."/>
            <person name="Goker M."/>
            <person name="Woyke T."/>
            <person name="Bristow J."/>
            <person name="Eisen J.A."/>
            <person name="Markowitz V."/>
            <person name="Hugenholtz P."/>
            <person name="Kyrpides N.C."/>
            <person name="Klenk H.P."/>
        </authorList>
    </citation>
    <scope>NUCLEOTIDE SEQUENCE [LARGE SCALE GENOMIC DNA]</scope>
    <source>
        <strain evidence="2">ATCC 51220 / DSM 2926 / LMG 16218 / CuHBu1</strain>
        <plasmid evidence="2">pILYOP01</plasmid>
    </source>
</reference>